<dbReference type="InterPro" id="IPR011528">
    <property type="entry name" value="NERD"/>
</dbReference>
<evidence type="ECO:0000259" key="1">
    <source>
        <dbReference type="PROSITE" id="PS50965"/>
    </source>
</evidence>
<evidence type="ECO:0000313" key="3">
    <source>
        <dbReference type="Proteomes" id="UP000215059"/>
    </source>
</evidence>
<name>A0A235F4T1_9BACL</name>
<protein>
    <recommendedName>
        <fullName evidence="1">NERD domain-containing protein</fullName>
    </recommendedName>
</protein>
<dbReference type="PROSITE" id="PS50965">
    <property type="entry name" value="NERD"/>
    <property type="match status" value="1"/>
</dbReference>
<reference evidence="2 3" key="1">
    <citation type="submission" date="2017-07" db="EMBL/GenBank/DDBJ databases">
        <title>Fictibacillus sp. nov. GDSW-R2A3 Genome sequencing and assembly.</title>
        <authorList>
            <person name="Mayilraj S."/>
        </authorList>
    </citation>
    <scope>NUCLEOTIDE SEQUENCE [LARGE SCALE GENOMIC DNA]</scope>
    <source>
        <strain evidence="2 3">GDSW-R2A3</strain>
    </source>
</reference>
<accession>A0A235F4T1</accession>
<dbReference type="PANTHER" id="PTHR35287">
    <property type="entry name" value="SI:ZFOS-911D5.4"/>
    <property type="match status" value="1"/>
</dbReference>
<comment type="caution">
    <text evidence="2">The sequence shown here is derived from an EMBL/GenBank/DDBJ whole genome shotgun (WGS) entry which is preliminary data.</text>
</comment>
<dbReference type="Proteomes" id="UP000215059">
    <property type="component" value="Unassembled WGS sequence"/>
</dbReference>
<sequence>MIKKMRKRTLKLVKLEVLSRRLSPNHPNRKHVEADLAMMEAGFKGEKALDYFLELITDKEINVFHDLRLPITNTKHYFQIDTLIVTPFFLAVVEVKNIRGNIYFDHLADQIIRTLKGEQEAFQDPVNQAGRQAAHLEKLLEHKQFRKVPIKHLACFTNSISVITFSNKYPEKAKSKVIRPRNLLEKLEHFKSLYPQRILAKSDLKKISSLLLKNHSDNETDIL</sequence>
<dbReference type="PANTHER" id="PTHR35287:SF1">
    <property type="entry name" value="SI:ZFOS-911D5.4"/>
    <property type="match status" value="1"/>
</dbReference>
<proteinExistence type="predicted"/>
<evidence type="ECO:0000313" key="2">
    <source>
        <dbReference type="EMBL" id="OYD56224.1"/>
    </source>
</evidence>
<feature type="domain" description="NERD" evidence="1">
    <location>
        <begin position="41"/>
        <end position="159"/>
    </location>
</feature>
<dbReference type="OrthoDB" id="569879at2"/>
<dbReference type="Pfam" id="PF08378">
    <property type="entry name" value="NERD"/>
    <property type="match status" value="1"/>
</dbReference>
<dbReference type="RefSeq" id="WP_094254026.1">
    <property type="nucleotide sequence ID" value="NZ_NOII01000026.1"/>
</dbReference>
<feature type="non-terminal residue" evidence="2">
    <location>
        <position position="223"/>
    </location>
</feature>
<dbReference type="EMBL" id="NOII01000026">
    <property type="protein sequence ID" value="OYD56224.1"/>
    <property type="molecule type" value="Genomic_DNA"/>
</dbReference>
<dbReference type="AlphaFoldDB" id="A0A235F4T1"/>
<keyword evidence="3" id="KW-1185">Reference proteome</keyword>
<organism evidence="2 3">
    <name type="scientific">Fictibacillus aquaticus</name>
    <dbReference type="NCBI Taxonomy" id="2021314"/>
    <lineage>
        <taxon>Bacteria</taxon>
        <taxon>Bacillati</taxon>
        <taxon>Bacillota</taxon>
        <taxon>Bacilli</taxon>
        <taxon>Bacillales</taxon>
        <taxon>Fictibacillaceae</taxon>
        <taxon>Fictibacillus</taxon>
    </lineage>
</organism>
<gene>
    <name evidence="2" type="ORF">CGZ90_18640</name>
</gene>